<dbReference type="EMBL" id="CP000702">
    <property type="protein sequence ID" value="ABQ47092.1"/>
    <property type="molecule type" value="Genomic_DNA"/>
</dbReference>
<gene>
    <name evidence="3" type="ordered locus">Tpet_1076</name>
</gene>
<feature type="transmembrane region" description="Helical" evidence="1">
    <location>
        <begin position="12"/>
        <end position="32"/>
    </location>
</feature>
<reference evidence="3 4" key="2">
    <citation type="journal article" date="2009" name="Proc. Natl. Acad. Sci. U.S.A.">
        <title>On the chimeric nature, thermophilic origin, and phylogenetic placement of the Thermotogales.</title>
        <authorList>
            <person name="Zhaxybayeva O."/>
            <person name="Swithers K.S."/>
            <person name="Lapierre P."/>
            <person name="Fournier G.P."/>
            <person name="Bickhart D.M."/>
            <person name="DeBoy R.T."/>
            <person name="Nelson K.E."/>
            <person name="Nesbo C.L."/>
            <person name="Doolittle W.F."/>
            <person name="Gogarten J.P."/>
            <person name="Noll K.M."/>
        </authorList>
    </citation>
    <scope>NUCLEOTIDE SEQUENCE [LARGE SCALE GENOMIC DNA]</scope>
    <source>
        <strain evidence="4">ATCC BAA-488 / DSM 13995 / JCM 10881 / RKU-1</strain>
    </source>
</reference>
<feature type="transmembrane region" description="Helical" evidence="1">
    <location>
        <begin position="38"/>
        <end position="57"/>
    </location>
</feature>
<dbReference type="KEGG" id="tpt:Tpet_1076"/>
<dbReference type="HOGENOM" id="CLU_2119983_0_0_0"/>
<proteinExistence type="predicted"/>
<evidence type="ECO:0000313" key="4">
    <source>
        <dbReference type="Proteomes" id="UP000006558"/>
    </source>
</evidence>
<sequence length="114" mass="11994">MRGGIGMSWRGWIVLIFSLWLIVASLIPGIVGSKGANIADFLIVGVVLLIAGIFMLGTSKVAGWIELLLGIWLIIAAFIPGITGSKGAALANGLVVGIIALIFAFFDRKKQEGK</sequence>
<evidence type="ECO:0000313" key="3">
    <source>
        <dbReference type="EMBL" id="ABQ47092.1"/>
    </source>
</evidence>
<dbReference type="AlphaFoldDB" id="A5ILL9"/>
<dbReference type="Pfam" id="PF03779">
    <property type="entry name" value="SPW"/>
    <property type="match status" value="1"/>
</dbReference>
<protein>
    <recommendedName>
        <fullName evidence="2">SPW repeat-containing integral membrane domain-containing protein</fullName>
    </recommendedName>
</protein>
<name>A5ILL9_THEP1</name>
<reference evidence="4" key="1">
    <citation type="submission" date="2007-05" db="EMBL/GenBank/DDBJ databases">
        <title>Complete sequence of Thermotoga petrophila RKU-1.</title>
        <authorList>
            <consortium name="US DOE Joint Genome Institute"/>
            <person name="Copeland A."/>
            <person name="Lucas S."/>
            <person name="Lapidus A."/>
            <person name="Barry K."/>
            <person name="Glavina del Rio T."/>
            <person name="Dalin E."/>
            <person name="Tice H."/>
            <person name="Pitluck S."/>
            <person name="Sims D."/>
            <person name="Brettin T."/>
            <person name="Bruce D."/>
            <person name="Detter J.C."/>
            <person name="Han C."/>
            <person name="Tapia R."/>
            <person name="Schmutz J."/>
            <person name="Larimer F."/>
            <person name="Land M."/>
            <person name="Hauser L."/>
            <person name="Kyrpides N."/>
            <person name="Mikhailova N."/>
            <person name="Nelson K."/>
            <person name="Gogarten J.P."/>
            <person name="Noll K."/>
            <person name="Richardson P."/>
        </authorList>
    </citation>
    <scope>NUCLEOTIDE SEQUENCE [LARGE SCALE GENOMIC DNA]</scope>
    <source>
        <strain evidence="4">ATCC BAA-488 / DSM 13995 / JCM 10881 / RKU-1</strain>
    </source>
</reference>
<organism evidence="3 4">
    <name type="scientific">Thermotoga petrophila (strain ATCC BAA-488 / DSM 13995 / JCM 10881 / RKU-1)</name>
    <dbReference type="NCBI Taxonomy" id="390874"/>
    <lineage>
        <taxon>Bacteria</taxon>
        <taxon>Thermotogati</taxon>
        <taxon>Thermotogota</taxon>
        <taxon>Thermotogae</taxon>
        <taxon>Thermotogales</taxon>
        <taxon>Thermotogaceae</taxon>
        <taxon>Thermotoga</taxon>
    </lineage>
</organism>
<feature type="transmembrane region" description="Helical" evidence="1">
    <location>
        <begin position="88"/>
        <end position="106"/>
    </location>
</feature>
<feature type="transmembrane region" description="Helical" evidence="1">
    <location>
        <begin position="64"/>
        <end position="82"/>
    </location>
</feature>
<keyword evidence="1" id="KW-0812">Transmembrane</keyword>
<dbReference type="Proteomes" id="UP000006558">
    <property type="component" value="Chromosome"/>
</dbReference>
<dbReference type="InterPro" id="IPR005530">
    <property type="entry name" value="SPW"/>
</dbReference>
<evidence type="ECO:0000256" key="1">
    <source>
        <dbReference type="SAM" id="Phobius"/>
    </source>
</evidence>
<evidence type="ECO:0000259" key="2">
    <source>
        <dbReference type="Pfam" id="PF03779"/>
    </source>
</evidence>
<feature type="domain" description="SPW repeat-containing integral membrane" evidence="2">
    <location>
        <begin position="9"/>
        <end position="104"/>
    </location>
</feature>
<keyword evidence="1" id="KW-0472">Membrane</keyword>
<keyword evidence="1" id="KW-1133">Transmembrane helix</keyword>
<dbReference type="eggNOG" id="ENOG5032UXB">
    <property type="taxonomic scope" value="Bacteria"/>
</dbReference>
<accession>A5ILL9</accession>